<organism evidence="3 4">
    <name type="scientific">Actinocatenispora sera</name>
    <dbReference type="NCBI Taxonomy" id="390989"/>
    <lineage>
        <taxon>Bacteria</taxon>
        <taxon>Bacillati</taxon>
        <taxon>Actinomycetota</taxon>
        <taxon>Actinomycetes</taxon>
        <taxon>Micromonosporales</taxon>
        <taxon>Micromonosporaceae</taxon>
        <taxon>Actinocatenispora</taxon>
    </lineage>
</organism>
<evidence type="ECO:0000313" key="3">
    <source>
        <dbReference type="EMBL" id="BCJ32027.1"/>
    </source>
</evidence>
<evidence type="ECO:0000256" key="2">
    <source>
        <dbReference type="SAM" id="Phobius"/>
    </source>
</evidence>
<keyword evidence="4" id="KW-1185">Reference proteome</keyword>
<dbReference type="AlphaFoldDB" id="A0A810L9V7"/>
<dbReference type="EMBL" id="AP023354">
    <property type="protein sequence ID" value="BCJ32027.1"/>
    <property type="molecule type" value="Genomic_DNA"/>
</dbReference>
<feature type="transmembrane region" description="Helical" evidence="2">
    <location>
        <begin position="136"/>
        <end position="159"/>
    </location>
</feature>
<dbReference type="KEGG" id="aser:Asera_61350"/>
<reference evidence="3" key="1">
    <citation type="submission" date="2020-08" db="EMBL/GenBank/DDBJ databases">
        <title>Whole genome shotgun sequence of Actinocatenispora sera NBRC 101916.</title>
        <authorList>
            <person name="Komaki H."/>
            <person name="Tamura T."/>
        </authorList>
    </citation>
    <scope>NUCLEOTIDE SEQUENCE</scope>
    <source>
        <strain evidence="3">NBRC 101916</strain>
    </source>
</reference>
<proteinExistence type="predicted"/>
<name>A0A810L9V7_9ACTN</name>
<sequence>MSSPYPPGPPGPDPQWQPQQYEVSPFGDRGQPGGQPGGQPYGGGQPAAPQYGGGQPAAPQYGQGQPPGSPYGAGGYPAGPYGAEAPGTAYGVPPAGGPGYPTPDYPASGYPGAGYPAPGYPAPAPPVPAKKSRTGLIITLACVGALLLVLCGIGGYAAVQGTVGIGLGAKNSATTLSTPDSADGLTKKPGDTVAASMKRELDGEEEFATTIGAAYTDGSDTTVYVWGGTMDSSLDSVENHLDDFFSGLSGDSVTVSGQHSVDPPSAVGGSMECAKVDFGSSGAKGGVCAWADRVALVGVMSLTSDEPTVETLAGKLLPDVVHKGGS</sequence>
<protein>
    <submittedName>
        <fullName evidence="3">Uncharacterized protein</fullName>
    </submittedName>
</protein>
<keyword evidence="2" id="KW-1133">Transmembrane helix</keyword>
<accession>A0A810L9V7</accession>
<dbReference type="RefSeq" id="WP_157034903.1">
    <property type="nucleotide sequence ID" value="NZ_AP023354.1"/>
</dbReference>
<keyword evidence="2" id="KW-0812">Transmembrane</keyword>
<dbReference type="OrthoDB" id="3868477at2"/>
<evidence type="ECO:0000256" key="1">
    <source>
        <dbReference type="SAM" id="MobiDB-lite"/>
    </source>
</evidence>
<dbReference type="Proteomes" id="UP000680750">
    <property type="component" value="Chromosome"/>
</dbReference>
<feature type="compositionally biased region" description="Gly residues" evidence="1">
    <location>
        <begin position="30"/>
        <end position="55"/>
    </location>
</feature>
<feature type="compositionally biased region" description="Pro residues" evidence="1">
    <location>
        <begin position="1"/>
        <end position="15"/>
    </location>
</feature>
<feature type="region of interest" description="Disordered" evidence="1">
    <location>
        <begin position="1"/>
        <end position="75"/>
    </location>
</feature>
<keyword evidence="2" id="KW-0472">Membrane</keyword>
<feature type="compositionally biased region" description="Low complexity" evidence="1">
    <location>
        <begin position="56"/>
        <end position="66"/>
    </location>
</feature>
<gene>
    <name evidence="3" type="ORF">Asera_61350</name>
</gene>
<evidence type="ECO:0000313" key="4">
    <source>
        <dbReference type="Proteomes" id="UP000680750"/>
    </source>
</evidence>